<feature type="region of interest" description="Disordered" evidence="1">
    <location>
        <begin position="100"/>
        <end position="144"/>
    </location>
</feature>
<dbReference type="OrthoDB" id="214at2759"/>
<dbReference type="EMBL" id="CAACVS010000015">
    <property type="protein sequence ID" value="VEU33970.1"/>
    <property type="molecule type" value="Genomic_DNA"/>
</dbReference>
<evidence type="ECO:0008006" key="5">
    <source>
        <dbReference type="Google" id="ProtNLM"/>
    </source>
</evidence>
<keyword evidence="2" id="KW-0732">Signal</keyword>
<accession>A0A448YW21</accession>
<reference evidence="3 4" key="1">
    <citation type="submission" date="2019-01" db="EMBL/GenBank/DDBJ databases">
        <authorList>
            <person name="Ferrante I. M."/>
        </authorList>
    </citation>
    <scope>NUCLEOTIDE SEQUENCE [LARGE SCALE GENOMIC DNA]</scope>
    <source>
        <strain evidence="3 4">B856</strain>
    </source>
</reference>
<dbReference type="AlphaFoldDB" id="A0A448YW21"/>
<sequence length="398" mass="45437">MVQIHAVSAILFLALIASSKPITVDAELPDAKASFSSSNHKPSNIFRGDPFDTDWDDFDTVTKRNKSAKTPQFGSSRRGSSFFGFGREFSFFESAPCRVYQSSNNDDGEDRFGGYAYDDSDADGYDLSNHEDDDRNDEDDDDDFFSRMERYRQRRKSISSISSGGFNDNEGYSFSRGGRPPFNPWQDKQQRRRREQRQHQKPRIIQGVQDWWMERVDPKLQSLPKIVCRIEPNTTLKLRKTFRPLKTIVRLGADYNTQQGIWQFKSSWEDSIIGGKITLSGNKELQLTKSWQMSVGGVEDLVTRLRLRATINLQTFQAYAKVGFRTERLTPIDVIEGFTILKRLPLDGSGGNLKLEVKANVALPEPEIEYRTESQARSLTGMGNVEVSIDEMNLLLDY</sequence>
<feature type="chain" id="PRO_5019378721" description="Lipid/polyisoprenoid-binding YceI-like domain-containing protein" evidence="2">
    <location>
        <begin position="20"/>
        <end position="398"/>
    </location>
</feature>
<evidence type="ECO:0000256" key="1">
    <source>
        <dbReference type="SAM" id="MobiDB-lite"/>
    </source>
</evidence>
<evidence type="ECO:0000313" key="3">
    <source>
        <dbReference type="EMBL" id="VEU33970.1"/>
    </source>
</evidence>
<feature type="compositionally biased region" description="Acidic residues" evidence="1">
    <location>
        <begin position="134"/>
        <end position="143"/>
    </location>
</feature>
<keyword evidence="4" id="KW-1185">Reference proteome</keyword>
<proteinExistence type="predicted"/>
<evidence type="ECO:0000313" key="4">
    <source>
        <dbReference type="Proteomes" id="UP000291116"/>
    </source>
</evidence>
<feature type="region of interest" description="Disordered" evidence="1">
    <location>
        <begin position="156"/>
        <end position="202"/>
    </location>
</feature>
<protein>
    <recommendedName>
        <fullName evidence="5">Lipid/polyisoprenoid-binding YceI-like domain-containing protein</fullName>
    </recommendedName>
</protein>
<feature type="signal peptide" evidence="2">
    <location>
        <begin position="1"/>
        <end position="19"/>
    </location>
</feature>
<evidence type="ECO:0000256" key="2">
    <source>
        <dbReference type="SAM" id="SignalP"/>
    </source>
</evidence>
<dbReference type="Proteomes" id="UP000291116">
    <property type="component" value="Unassembled WGS sequence"/>
</dbReference>
<name>A0A448YW21_9STRA</name>
<organism evidence="3 4">
    <name type="scientific">Pseudo-nitzschia multistriata</name>
    <dbReference type="NCBI Taxonomy" id="183589"/>
    <lineage>
        <taxon>Eukaryota</taxon>
        <taxon>Sar</taxon>
        <taxon>Stramenopiles</taxon>
        <taxon>Ochrophyta</taxon>
        <taxon>Bacillariophyta</taxon>
        <taxon>Bacillariophyceae</taxon>
        <taxon>Bacillariophycidae</taxon>
        <taxon>Bacillariales</taxon>
        <taxon>Bacillariaceae</taxon>
        <taxon>Pseudo-nitzschia</taxon>
    </lineage>
</organism>
<feature type="compositionally biased region" description="Basic residues" evidence="1">
    <location>
        <begin position="190"/>
        <end position="202"/>
    </location>
</feature>
<gene>
    <name evidence="3" type="ORF">PSNMU_V1.4_AUG-EV-PASAV3_0006990</name>
</gene>